<keyword evidence="3" id="KW-1133">Transmembrane helix</keyword>
<keyword evidence="2" id="KW-0812">Transmembrane</keyword>
<dbReference type="NCBIfam" id="TIGR01352">
    <property type="entry name" value="tonB_Cterm"/>
    <property type="match status" value="1"/>
</dbReference>
<keyword evidence="5" id="KW-0732">Signal</keyword>
<feature type="chain" id="PRO_5046422672" evidence="5">
    <location>
        <begin position="30"/>
        <end position="271"/>
    </location>
</feature>
<feature type="domain" description="TonB C-terminal" evidence="6">
    <location>
        <begin position="73"/>
        <end position="138"/>
    </location>
</feature>
<accession>A0ABR7YAN8</accession>
<evidence type="ECO:0000313" key="7">
    <source>
        <dbReference type="EMBL" id="MBD1428381.1"/>
    </source>
</evidence>
<keyword evidence="4" id="KW-0472">Membrane</keyword>
<comment type="caution">
    <text evidence="7">The sequence shown here is derived from an EMBL/GenBank/DDBJ whole genome shotgun (WGS) entry which is preliminary data.</text>
</comment>
<dbReference type="InterPro" id="IPR037682">
    <property type="entry name" value="TonB_C"/>
</dbReference>
<evidence type="ECO:0000256" key="1">
    <source>
        <dbReference type="ARBA" id="ARBA00004167"/>
    </source>
</evidence>
<dbReference type="Proteomes" id="UP000651271">
    <property type="component" value="Unassembled WGS sequence"/>
</dbReference>
<dbReference type="InterPro" id="IPR006260">
    <property type="entry name" value="TonB/TolA_C"/>
</dbReference>
<dbReference type="Pfam" id="PF03544">
    <property type="entry name" value="TonB_C"/>
    <property type="match status" value="1"/>
</dbReference>
<dbReference type="EMBL" id="JACOIJ010000003">
    <property type="protein sequence ID" value="MBD1428381.1"/>
    <property type="molecule type" value="Genomic_DNA"/>
</dbReference>
<protein>
    <submittedName>
        <fullName evidence="7">TonB family protein</fullName>
    </submittedName>
</protein>
<dbReference type="Gene3D" id="3.30.1150.10">
    <property type="match status" value="1"/>
</dbReference>
<evidence type="ECO:0000256" key="5">
    <source>
        <dbReference type="SAM" id="SignalP"/>
    </source>
</evidence>
<keyword evidence="8" id="KW-1185">Reference proteome</keyword>
<evidence type="ECO:0000259" key="6">
    <source>
        <dbReference type="Pfam" id="PF03544"/>
    </source>
</evidence>
<evidence type="ECO:0000256" key="4">
    <source>
        <dbReference type="ARBA" id="ARBA00023136"/>
    </source>
</evidence>
<evidence type="ECO:0000313" key="8">
    <source>
        <dbReference type="Proteomes" id="UP000651271"/>
    </source>
</evidence>
<dbReference type="RefSeq" id="WP_190301294.1">
    <property type="nucleotide sequence ID" value="NZ_JACOIJ010000003.1"/>
</dbReference>
<reference evidence="7 8" key="1">
    <citation type="submission" date="2020-08" db="EMBL/GenBank/DDBJ databases">
        <title>Sphingobacterium sp. DN04309 isolated from aquaculture water.</title>
        <authorList>
            <person name="Zhang M."/>
        </authorList>
    </citation>
    <scope>NUCLEOTIDE SEQUENCE [LARGE SCALE GENOMIC DNA]</scope>
    <source>
        <strain evidence="7 8">DN04309</strain>
    </source>
</reference>
<sequence>MLLAKHLVKFRLGLLCCSLICAHFHYSHAQASTSTKHISQIIEPSHRDFSKSNFSEYAYESKRFPLKPFLYGKKEGKVTLSFNVTSAGLVKDAQVVYSSDRSYTKEAFKILREAGMWNPGMRDGITTNMKCKLTVTFKAPIATNANLRQAKVIHEGKILPTNKIWYIADGIYLDQIMILDLKQSQALLGNDTKQPTIIIKENEGNRMYSEEIISKLNNIDSSIFNLYINDQEVDLNTWKQALKSHQHKNFYMDASYIKASKINAKLEIQNK</sequence>
<gene>
    <name evidence="7" type="ORF">H8B04_02170</name>
</gene>
<evidence type="ECO:0000256" key="3">
    <source>
        <dbReference type="ARBA" id="ARBA00022989"/>
    </source>
</evidence>
<feature type="signal peptide" evidence="5">
    <location>
        <begin position="1"/>
        <end position="29"/>
    </location>
</feature>
<proteinExistence type="predicted"/>
<name>A0ABR7YAN8_9SPHI</name>
<dbReference type="SUPFAM" id="SSF74653">
    <property type="entry name" value="TolA/TonB C-terminal domain"/>
    <property type="match status" value="1"/>
</dbReference>
<comment type="subcellular location">
    <subcellularLocation>
        <location evidence="1">Membrane</location>
        <topology evidence="1">Single-pass membrane protein</topology>
    </subcellularLocation>
</comment>
<organism evidence="7 8">
    <name type="scientific">Sphingobacterium litopenaei</name>
    <dbReference type="NCBI Taxonomy" id="2763500"/>
    <lineage>
        <taxon>Bacteria</taxon>
        <taxon>Pseudomonadati</taxon>
        <taxon>Bacteroidota</taxon>
        <taxon>Sphingobacteriia</taxon>
        <taxon>Sphingobacteriales</taxon>
        <taxon>Sphingobacteriaceae</taxon>
        <taxon>Sphingobacterium</taxon>
    </lineage>
</organism>
<evidence type="ECO:0000256" key="2">
    <source>
        <dbReference type="ARBA" id="ARBA00022692"/>
    </source>
</evidence>